<evidence type="ECO:0000256" key="1">
    <source>
        <dbReference type="SAM" id="MobiDB-lite"/>
    </source>
</evidence>
<sequence>MPENHLEEEEDNISVQQNGHHYAILSTVPDVQKYQSATPSSPSITPVTSQKQQQQQSVSSSPNTPQNTQNNNQQQQQQQQQSLSPKAPTTALSPLELLEQRSRRLANRFGKKPNDDIQQAAPNNDHHQQHQHPQQQQTSSSSSLPKSTQDSTLSSDNIPTTRRGRIARKASTASITSIASLGSILGSFRLSSLSIDDSVDLTPTTSAASFYPNQQQQQQHHHQHHQQYSSQVPTLTVSQSQAIPATFSTPNQSSQSLGGGGGSRRGNNNNNNNNNNNSNLHHYPTSPGFVPLSSKSSISTTLSSTSRTLHSPPALPVSPPAEPEHHPVLISSGSHGSLNSINENNNNINNNINTNINASSSYSSLAHSPKLKALPAPRAKLPAFPPTTPASIGLHPRTANQRSFSGSSLSSIASGKQITATPTASTTTSTSTATATATAPSASTSITTTSTHSRTPSSSHNHLPSHQLSEFELLKEKRINNTLTLEDHVALGIYFHEEGNLRESSYHWQHAAFQGETTAMLLYGLALRHGWGIRKNPESAVEWLLRAIKPILHEYKLEDILQNQNSTERFQAFLSSSNDTSTQTGGKIKKTHVSLAFYELGMCYLNAWGIDKDEDLALRCFELAGSLGDPDALSEAARMWMHNGPKGRKKDYMRAAKLYRLAEKNGANVVSNSWIYKDKYMDPDEDEENLKKSDKDRRRSGILKKMKK</sequence>
<gene>
    <name evidence="2" type="ORF">SAPINGB_P002575</name>
</gene>
<dbReference type="InterPro" id="IPR006597">
    <property type="entry name" value="Sel1-like"/>
</dbReference>
<dbReference type="GO" id="GO:0032153">
    <property type="term" value="C:cell division site"/>
    <property type="evidence" value="ECO:0007669"/>
    <property type="project" value="TreeGrafter"/>
</dbReference>
<dbReference type="SMART" id="SM00671">
    <property type="entry name" value="SEL1"/>
    <property type="match status" value="3"/>
</dbReference>
<dbReference type="RefSeq" id="XP_031853184.1">
    <property type="nucleotide sequence ID" value="XM_031997293.1"/>
</dbReference>
<accession>A0A5E8BEW0</accession>
<feature type="compositionally biased region" description="Low complexity" evidence="1">
    <location>
        <begin position="131"/>
        <end position="151"/>
    </location>
</feature>
<dbReference type="Pfam" id="PF08238">
    <property type="entry name" value="Sel1"/>
    <property type="match status" value="3"/>
</dbReference>
<protein>
    <recommendedName>
        <fullName evidence="4">Protein DSF2</fullName>
    </recommendedName>
</protein>
<organism evidence="2 3">
    <name type="scientific">Magnusiomyces paraingens</name>
    <dbReference type="NCBI Taxonomy" id="2606893"/>
    <lineage>
        <taxon>Eukaryota</taxon>
        <taxon>Fungi</taxon>
        <taxon>Dikarya</taxon>
        <taxon>Ascomycota</taxon>
        <taxon>Saccharomycotina</taxon>
        <taxon>Dipodascomycetes</taxon>
        <taxon>Dipodascales</taxon>
        <taxon>Dipodascaceae</taxon>
        <taxon>Magnusiomyces</taxon>
    </lineage>
</organism>
<dbReference type="EMBL" id="CABVLU010000002">
    <property type="protein sequence ID" value="VVT50049.1"/>
    <property type="molecule type" value="Genomic_DNA"/>
</dbReference>
<feature type="compositionally biased region" description="Acidic residues" evidence="1">
    <location>
        <begin position="1"/>
        <end position="12"/>
    </location>
</feature>
<feature type="region of interest" description="Disordered" evidence="1">
    <location>
        <begin position="385"/>
        <end position="466"/>
    </location>
</feature>
<dbReference type="PANTHER" id="PTHR43628">
    <property type="entry name" value="ACTIVATOR OF C KINASE PROTEIN 1-RELATED"/>
    <property type="match status" value="1"/>
</dbReference>
<reference evidence="2 3" key="1">
    <citation type="submission" date="2019-09" db="EMBL/GenBank/DDBJ databases">
        <authorList>
            <person name="Brejova B."/>
        </authorList>
    </citation>
    <scope>NUCLEOTIDE SEQUENCE [LARGE SCALE GENOMIC DNA]</scope>
</reference>
<feature type="compositionally biased region" description="Low complexity" evidence="1">
    <location>
        <begin position="36"/>
        <end position="81"/>
    </location>
</feature>
<feature type="region of interest" description="Disordered" evidence="1">
    <location>
        <begin position="110"/>
        <end position="173"/>
    </location>
</feature>
<dbReference type="PANTHER" id="PTHR43628:SF11">
    <property type="entry name" value="PROTEIN DSF2"/>
    <property type="match status" value="1"/>
</dbReference>
<feature type="compositionally biased region" description="Polar residues" evidence="1">
    <location>
        <begin position="228"/>
        <end position="250"/>
    </location>
</feature>
<feature type="compositionally biased region" description="Low complexity" evidence="1">
    <location>
        <begin position="403"/>
        <end position="459"/>
    </location>
</feature>
<evidence type="ECO:0000313" key="2">
    <source>
        <dbReference type="EMBL" id="VVT50049.1"/>
    </source>
</evidence>
<evidence type="ECO:0008006" key="4">
    <source>
        <dbReference type="Google" id="ProtNLM"/>
    </source>
</evidence>
<proteinExistence type="predicted"/>
<feature type="region of interest" description="Disordered" evidence="1">
    <location>
        <begin position="33"/>
        <end position="88"/>
    </location>
</feature>
<dbReference type="Gene3D" id="1.25.40.10">
    <property type="entry name" value="Tetratricopeptide repeat domain"/>
    <property type="match status" value="1"/>
</dbReference>
<feature type="region of interest" description="Disordered" evidence="1">
    <location>
        <begin position="1"/>
        <end position="20"/>
    </location>
</feature>
<evidence type="ECO:0000313" key="3">
    <source>
        <dbReference type="Proteomes" id="UP000398389"/>
    </source>
</evidence>
<dbReference type="Proteomes" id="UP000398389">
    <property type="component" value="Unassembled WGS sequence"/>
</dbReference>
<dbReference type="AlphaFoldDB" id="A0A5E8BEW0"/>
<feature type="region of interest" description="Disordered" evidence="1">
    <location>
        <begin position="684"/>
        <end position="708"/>
    </location>
</feature>
<dbReference type="OrthoDB" id="2148946at2759"/>
<feature type="compositionally biased region" description="Low complexity" evidence="1">
    <location>
        <begin position="265"/>
        <end position="280"/>
    </location>
</feature>
<dbReference type="InterPro" id="IPR052945">
    <property type="entry name" value="Mitotic_Regulator"/>
</dbReference>
<keyword evidence="3" id="KW-1185">Reference proteome</keyword>
<feature type="compositionally biased region" description="Basic and acidic residues" evidence="1">
    <location>
        <begin position="689"/>
        <end position="699"/>
    </location>
</feature>
<dbReference type="SUPFAM" id="SSF81901">
    <property type="entry name" value="HCP-like"/>
    <property type="match status" value="1"/>
</dbReference>
<dbReference type="GeneID" id="43581393"/>
<feature type="compositionally biased region" description="Low complexity" evidence="1">
    <location>
        <begin position="292"/>
        <end position="312"/>
    </location>
</feature>
<dbReference type="InterPro" id="IPR011990">
    <property type="entry name" value="TPR-like_helical_dom_sf"/>
</dbReference>
<feature type="region of interest" description="Disordered" evidence="1">
    <location>
        <begin position="212"/>
        <end position="342"/>
    </location>
</feature>
<dbReference type="GO" id="GO:0010972">
    <property type="term" value="P:negative regulation of G2/M transition of mitotic cell cycle"/>
    <property type="evidence" value="ECO:0007669"/>
    <property type="project" value="TreeGrafter"/>
</dbReference>
<name>A0A5E8BEW0_9ASCO</name>